<dbReference type="PANTHER" id="PTHR30570">
    <property type="entry name" value="PERIPLASMIC PHOSPHATE BINDING COMPONENT OF PHOSPHATE ABC TRANSPORTER"/>
    <property type="match status" value="1"/>
</dbReference>
<name>A0ABP7CL49_9ACTN</name>
<dbReference type="Pfam" id="PF12849">
    <property type="entry name" value="PBP_like_2"/>
    <property type="match status" value="1"/>
</dbReference>
<keyword evidence="1" id="KW-0732">Signal</keyword>
<feature type="transmembrane region" description="Helical" evidence="2">
    <location>
        <begin position="239"/>
        <end position="257"/>
    </location>
</feature>
<dbReference type="RefSeq" id="WP_344886564.1">
    <property type="nucleotide sequence ID" value="NZ_BAAAZP010000116.1"/>
</dbReference>
<proteinExistence type="predicted"/>
<evidence type="ECO:0000313" key="4">
    <source>
        <dbReference type="EMBL" id="GAA3690342.1"/>
    </source>
</evidence>
<organism evidence="4 5">
    <name type="scientific">Nonomuraea antimicrobica</name>
    <dbReference type="NCBI Taxonomy" id="561173"/>
    <lineage>
        <taxon>Bacteria</taxon>
        <taxon>Bacillati</taxon>
        <taxon>Actinomycetota</taxon>
        <taxon>Actinomycetes</taxon>
        <taxon>Streptosporangiales</taxon>
        <taxon>Streptosporangiaceae</taxon>
        <taxon>Nonomuraea</taxon>
    </lineage>
</organism>
<evidence type="ECO:0000256" key="2">
    <source>
        <dbReference type="SAM" id="Phobius"/>
    </source>
</evidence>
<gene>
    <name evidence="4" type="ORF">GCM10022224_064750</name>
</gene>
<sequence length="541" mass="59257">MAVLQLLGELVDFLGGVGPVLFGIVLLLVTPYVDRLLVRRKRISFRVLYNSKIGLGPESYKPAKSDPPQLRRLTTLLERMSIVVIRIRNSGSYDIDEGDFDRPLAFTFGGRVVWNARVSEASTDPLRTRLRDGLRFFTTASKPSPDSLQTVRGRLGERMARWLLGGQTQQDAAEPTWHGVRMEGLALKRRERAKLVVVLREAEADEAEITKVVEHAGKLKDTGMIKDEGRTRRVTLSRASGVLVVVLSALLVLSQLAQPRDRAVACSAGTLRVEGSSVFMETVRSIAEAYMELCGEARIETSANGSLAGVRNVALSKGGQLFALSDGRRRGYDHLYTQKLAIAEFHVVVNSGVGVTTLSIEDLRRINRGELTDWRQVRGGDSLPIRIVSRDADSGTRQLYEERVLGTGENVTSSSECRTADRIRGANVIRCERHDNAEVIREVSTIPGAIGYADAHSLTEARRAGSVTSLTLDGRAFDAATAVESGYPFWTVEYVYLKAKPAPGSLTANFLGFLQSGGRLLESGFRPCATPDGLLALCDLR</sequence>
<keyword evidence="5" id="KW-1185">Reference proteome</keyword>
<dbReference type="EMBL" id="BAAAZP010000116">
    <property type="protein sequence ID" value="GAA3690342.1"/>
    <property type="molecule type" value="Genomic_DNA"/>
</dbReference>
<keyword evidence="2" id="KW-0472">Membrane</keyword>
<dbReference type="InterPro" id="IPR024370">
    <property type="entry name" value="PBP_domain"/>
</dbReference>
<reference evidence="5" key="1">
    <citation type="journal article" date="2019" name="Int. J. Syst. Evol. Microbiol.">
        <title>The Global Catalogue of Microorganisms (GCM) 10K type strain sequencing project: providing services to taxonomists for standard genome sequencing and annotation.</title>
        <authorList>
            <consortium name="The Broad Institute Genomics Platform"/>
            <consortium name="The Broad Institute Genome Sequencing Center for Infectious Disease"/>
            <person name="Wu L."/>
            <person name="Ma J."/>
        </authorList>
    </citation>
    <scope>NUCLEOTIDE SEQUENCE [LARGE SCALE GENOMIC DNA]</scope>
    <source>
        <strain evidence="5">JCM 16904</strain>
    </source>
</reference>
<dbReference type="Gene3D" id="3.40.190.10">
    <property type="entry name" value="Periplasmic binding protein-like II"/>
    <property type="match status" value="2"/>
</dbReference>
<dbReference type="Proteomes" id="UP001500902">
    <property type="component" value="Unassembled WGS sequence"/>
</dbReference>
<feature type="domain" description="PBP" evidence="3">
    <location>
        <begin position="263"/>
        <end position="516"/>
    </location>
</feature>
<accession>A0ABP7CL49</accession>
<feature type="transmembrane region" description="Helical" evidence="2">
    <location>
        <begin position="13"/>
        <end position="33"/>
    </location>
</feature>
<dbReference type="PANTHER" id="PTHR30570:SF1">
    <property type="entry name" value="PHOSPHATE-BINDING PROTEIN PSTS"/>
    <property type="match status" value="1"/>
</dbReference>
<comment type="caution">
    <text evidence="4">The sequence shown here is derived from an EMBL/GenBank/DDBJ whole genome shotgun (WGS) entry which is preliminary data.</text>
</comment>
<keyword evidence="2" id="KW-1133">Transmembrane helix</keyword>
<protein>
    <submittedName>
        <fullName evidence="4">Substrate-binding domain-containing protein</fullName>
    </submittedName>
</protein>
<evidence type="ECO:0000259" key="3">
    <source>
        <dbReference type="Pfam" id="PF12849"/>
    </source>
</evidence>
<dbReference type="SUPFAM" id="SSF53850">
    <property type="entry name" value="Periplasmic binding protein-like II"/>
    <property type="match status" value="1"/>
</dbReference>
<evidence type="ECO:0000313" key="5">
    <source>
        <dbReference type="Proteomes" id="UP001500902"/>
    </source>
</evidence>
<dbReference type="InterPro" id="IPR050811">
    <property type="entry name" value="Phosphate_ABC_transporter"/>
</dbReference>
<keyword evidence="2" id="KW-0812">Transmembrane</keyword>
<evidence type="ECO:0000256" key="1">
    <source>
        <dbReference type="ARBA" id="ARBA00022729"/>
    </source>
</evidence>